<dbReference type="AlphaFoldDB" id="A0A7S2GTF9"/>
<dbReference type="InterPro" id="IPR050546">
    <property type="entry name" value="Glycosyl_Hydrlase_16"/>
</dbReference>
<gene>
    <name evidence="3" type="ORF">CBRE1094_LOCUS22620</name>
</gene>
<feature type="domain" description="GH16" evidence="2">
    <location>
        <begin position="144"/>
        <end position="501"/>
    </location>
</feature>
<evidence type="ECO:0000313" key="3">
    <source>
        <dbReference type="EMBL" id="CAD9471170.1"/>
    </source>
</evidence>
<comment type="similarity">
    <text evidence="1">Belongs to the glycosyl hydrolase 16 family.</text>
</comment>
<dbReference type="PROSITE" id="PS51762">
    <property type="entry name" value="GH16_2"/>
    <property type="match status" value="1"/>
</dbReference>
<dbReference type="PANTHER" id="PTHR10963:SF55">
    <property type="entry name" value="GLYCOSIDE HYDROLASE FAMILY 16 PROTEIN"/>
    <property type="match status" value="1"/>
</dbReference>
<evidence type="ECO:0000256" key="1">
    <source>
        <dbReference type="ARBA" id="ARBA00006865"/>
    </source>
</evidence>
<protein>
    <recommendedName>
        <fullName evidence="2">GH16 domain-containing protein</fullName>
    </recommendedName>
</protein>
<dbReference type="SUPFAM" id="SSF49899">
    <property type="entry name" value="Concanavalin A-like lectins/glucanases"/>
    <property type="match status" value="1"/>
</dbReference>
<accession>A0A7S2GTF9</accession>
<evidence type="ECO:0000259" key="2">
    <source>
        <dbReference type="PROSITE" id="PS51762"/>
    </source>
</evidence>
<reference evidence="3" key="1">
    <citation type="submission" date="2021-01" db="EMBL/GenBank/DDBJ databases">
        <authorList>
            <person name="Corre E."/>
            <person name="Pelletier E."/>
            <person name="Niang G."/>
            <person name="Scheremetjew M."/>
            <person name="Finn R."/>
            <person name="Kale V."/>
            <person name="Holt S."/>
            <person name="Cochrane G."/>
            <person name="Meng A."/>
            <person name="Brown T."/>
            <person name="Cohen L."/>
        </authorList>
    </citation>
    <scope>NUCLEOTIDE SEQUENCE</scope>
    <source>
        <strain evidence="3">UTEX LB 985</strain>
    </source>
</reference>
<name>A0A7S2GTF9_9EUKA</name>
<dbReference type="GO" id="GO:0004553">
    <property type="term" value="F:hydrolase activity, hydrolyzing O-glycosyl compounds"/>
    <property type="evidence" value="ECO:0007669"/>
    <property type="project" value="InterPro"/>
</dbReference>
<organism evidence="3">
    <name type="scientific">Haptolina brevifila</name>
    <dbReference type="NCBI Taxonomy" id="156173"/>
    <lineage>
        <taxon>Eukaryota</taxon>
        <taxon>Haptista</taxon>
        <taxon>Haptophyta</taxon>
        <taxon>Prymnesiophyceae</taxon>
        <taxon>Prymnesiales</taxon>
        <taxon>Prymnesiaceae</taxon>
        <taxon>Haptolina</taxon>
    </lineage>
</organism>
<proteinExistence type="inferred from homology"/>
<dbReference type="Gene3D" id="2.60.120.200">
    <property type="match status" value="1"/>
</dbReference>
<dbReference type="InterPro" id="IPR000757">
    <property type="entry name" value="Beta-glucanase-like"/>
</dbReference>
<dbReference type="EMBL" id="HBGU01041520">
    <property type="protein sequence ID" value="CAD9471170.1"/>
    <property type="molecule type" value="Transcribed_RNA"/>
</dbReference>
<dbReference type="GO" id="GO:0005975">
    <property type="term" value="P:carbohydrate metabolic process"/>
    <property type="evidence" value="ECO:0007669"/>
    <property type="project" value="InterPro"/>
</dbReference>
<sequence>MSSAFDTYYRDPLLDDGRRPPTGPWKALAVTGGVLASGALIGVVGLLQERSALVEQLAANQAQLSSVAVAGAVKLSGSDYLTGNHGDNVVVNAVEKGEACTLAGKDIYENDSGGKLPCCQGLVQSPGKCRGNDVCMFCIPSTYTEGKRTEYPPAKVSVDPATPQEAVDKYKAQGMSLIWSDEFKDIARTKSMFVFEDIPYGVPGNTGDVNIASIYSSETISLIEGGGLRLSAYMAPEDNAKFMEGWNGTYNTNWGSDVSKWTWLAPKVTSRLNGRFQYGMIETRIKAPKGYGPWPAAWLNGCYGFIAEGSGEFLLQDDYPFLCGQYWPPELDFFEHFSPEHTWFWRPNSMSLHSPNQYVGTGKALTSQHGFCPTTLAPPGEAWCFGVSGAGSFPEDPTEVYMNYAMKWDPDGVDYYMNDVFMHRFTTDQTVLYLSGQNRPVLIPEMPLFMTYNIALVRKGMDLSHGGEGLTDKSNYDPVTGLWKPMNMDVAYMRIWQDDAQGETRGLNPPITHQTRKKLLANRVTCNLLPELRCMVKNGGDEANSIALAKTACNKLKELGDDYCDHIPKLCSLNNAGNPEGTYGLTNVSIAQFANQRLSVQYGTCCIEEDKHCLLATAPSPTEPTTFTPPPCVAADKPVCRSTPKTKLPDWLLESEYFQDPKLMYAEEGYSDGLAGTNPAGWKTYGMGLPRVHTSAQGQFPPTPPALVV</sequence>
<dbReference type="PANTHER" id="PTHR10963">
    <property type="entry name" value="GLYCOSYL HYDROLASE-RELATED"/>
    <property type="match status" value="1"/>
</dbReference>
<dbReference type="InterPro" id="IPR013320">
    <property type="entry name" value="ConA-like_dom_sf"/>
</dbReference>